<accession>A0A9Q9UVS0</accession>
<proteinExistence type="predicted"/>
<dbReference type="EMBL" id="CP017708">
    <property type="protein sequence ID" value="WAN69123.1"/>
    <property type="molecule type" value="Genomic_DNA"/>
</dbReference>
<reference evidence="1" key="1">
    <citation type="journal article" date="2017" name="Proc. Natl. Acad. Sci. U.S.A.">
        <title>Comparative genomics uncovers the prolific and distinctive metabolic potential of the cyanobacterial genus Moorea.</title>
        <authorList>
            <person name="Leao T."/>
            <person name="Castelao G."/>
            <person name="Korobeynikov A."/>
            <person name="Monroe E.A."/>
            <person name="Podell S."/>
            <person name="Glukhov E."/>
            <person name="Allen E.E."/>
            <person name="Gerwick W.H."/>
            <person name="Gerwick L."/>
        </authorList>
    </citation>
    <scope>NUCLEOTIDE SEQUENCE</scope>
    <source>
        <strain evidence="1">JHB</strain>
    </source>
</reference>
<dbReference type="AlphaFoldDB" id="A0A9Q9UVS0"/>
<organism evidence="1">
    <name type="scientific">Moorena producens (strain JHB)</name>
    <dbReference type="NCBI Taxonomy" id="1454205"/>
    <lineage>
        <taxon>Bacteria</taxon>
        <taxon>Bacillati</taxon>
        <taxon>Cyanobacteriota</taxon>
        <taxon>Cyanophyceae</taxon>
        <taxon>Coleofasciculales</taxon>
        <taxon>Coleofasciculaceae</taxon>
        <taxon>Moorena</taxon>
    </lineage>
</organism>
<gene>
    <name evidence="1" type="ORF">BJP36_42950</name>
</gene>
<sequence>MKYFQLSVDSQQLTFNTQLVSHQLGSHQFFPFAVDVDQNTDGQDYMDKTMLSICV</sequence>
<dbReference type="Proteomes" id="UP000176944">
    <property type="component" value="Chromosome"/>
</dbReference>
<name>A0A9Q9UVS0_MOOP1</name>
<reference evidence="1" key="2">
    <citation type="submission" date="2022-10" db="EMBL/GenBank/DDBJ databases">
        <authorList>
            <person name="Ngo T.-E."/>
        </authorList>
    </citation>
    <scope>NUCLEOTIDE SEQUENCE</scope>
    <source>
        <strain evidence="1">JHB</strain>
    </source>
</reference>
<protein>
    <submittedName>
        <fullName evidence="1">Uncharacterized protein</fullName>
    </submittedName>
</protein>
<evidence type="ECO:0000313" key="1">
    <source>
        <dbReference type="EMBL" id="WAN69123.1"/>
    </source>
</evidence>